<evidence type="ECO:0000256" key="1">
    <source>
        <dbReference type="SAM" id="MobiDB-lite"/>
    </source>
</evidence>
<comment type="caution">
    <text evidence="2">The sequence shown here is derived from an EMBL/GenBank/DDBJ whole genome shotgun (WGS) entry which is preliminary data.</text>
</comment>
<keyword evidence="3" id="KW-1185">Reference proteome</keyword>
<dbReference type="RefSeq" id="XP_018158621.1">
    <property type="nucleotide sequence ID" value="XM_018300771.1"/>
</dbReference>
<gene>
    <name evidence="2" type="ORF">CH63R_05796</name>
</gene>
<dbReference type="EMBL" id="LTAN01000004">
    <property type="protein sequence ID" value="OBR10104.1"/>
    <property type="molecule type" value="Genomic_DNA"/>
</dbReference>
<feature type="region of interest" description="Disordered" evidence="1">
    <location>
        <begin position="1"/>
        <end position="62"/>
    </location>
</feature>
<accession>A0A1B7YE02</accession>
<proteinExistence type="predicted"/>
<dbReference type="Proteomes" id="UP000092177">
    <property type="component" value="Chromosome 4"/>
</dbReference>
<dbReference type="AlphaFoldDB" id="A0A1B7YE02"/>
<protein>
    <submittedName>
        <fullName evidence="2">Uncharacterized protein</fullName>
    </submittedName>
</protein>
<name>A0A1B7YE02_COLHI</name>
<evidence type="ECO:0000313" key="3">
    <source>
        <dbReference type="Proteomes" id="UP000092177"/>
    </source>
</evidence>
<feature type="compositionally biased region" description="Basic and acidic residues" evidence="1">
    <location>
        <begin position="1"/>
        <end position="13"/>
    </location>
</feature>
<organism evidence="2 3">
    <name type="scientific">Colletotrichum higginsianum (strain IMI 349063)</name>
    <name type="common">Crucifer anthracnose fungus</name>
    <dbReference type="NCBI Taxonomy" id="759273"/>
    <lineage>
        <taxon>Eukaryota</taxon>
        <taxon>Fungi</taxon>
        <taxon>Dikarya</taxon>
        <taxon>Ascomycota</taxon>
        <taxon>Pezizomycotina</taxon>
        <taxon>Sordariomycetes</taxon>
        <taxon>Hypocreomycetidae</taxon>
        <taxon>Glomerellales</taxon>
        <taxon>Glomerellaceae</taxon>
        <taxon>Colletotrichum</taxon>
        <taxon>Colletotrichum destructivum species complex</taxon>
    </lineage>
</organism>
<sequence length="73" mass="7853">MKSELGWRMEDRNGGPGAPPTSRATTAAAPSARGSGQTTGAAARWHSGPRLFDRPRSAAPTKPYLTIHHWEEV</sequence>
<evidence type="ECO:0000313" key="2">
    <source>
        <dbReference type="EMBL" id="OBR10104.1"/>
    </source>
</evidence>
<feature type="compositionally biased region" description="Low complexity" evidence="1">
    <location>
        <begin position="20"/>
        <end position="36"/>
    </location>
</feature>
<reference evidence="3" key="1">
    <citation type="journal article" date="2017" name="BMC Genomics">
        <title>Gapless genome assembly of Colletotrichum higginsianum reveals chromosome structure and association of transposable elements with secondary metabolite gene clusters.</title>
        <authorList>
            <person name="Dallery J.-F."/>
            <person name="Lapalu N."/>
            <person name="Zampounis A."/>
            <person name="Pigne S."/>
            <person name="Luyten I."/>
            <person name="Amselem J."/>
            <person name="Wittenberg A.H.J."/>
            <person name="Zhou S."/>
            <person name="de Queiroz M.V."/>
            <person name="Robin G.P."/>
            <person name="Auger A."/>
            <person name="Hainaut M."/>
            <person name="Henrissat B."/>
            <person name="Kim K.-T."/>
            <person name="Lee Y.-H."/>
            <person name="Lespinet O."/>
            <person name="Schwartz D.C."/>
            <person name="Thon M.R."/>
            <person name="O'Connell R.J."/>
        </authorList>
    </citation>
    <scope>NUCLEOTIDE SEQUENCE [LARGE SCALE GENOMIC DNA]</scope>
    <source>
        <strain evidence="3">IMI 349063</strain>
    </source>
</reference>
<dbReference type="KEGG" id="chig:CH63R_05796"/>
<dbReference type="VEuPathDB" id="FungiDB:CH63R_05796"/>
<dbReference type="GeneID" id="28864878"/>